<dbReference type="AlphaFoldDB" id="A0A7C4RVY4"/>
<keyword evidence="1" id="KW-0812">Transmembrane</keyword>
<feature type="transmembrane region" description="Helical" evidence="1">
    <location>
        <begin position="21"/>
        <end position="42"/>
    </location>
</feature>
<evidence type="ECO:0000256" key="1">
    <source>
        <dbReference type="SAM" id="Phobius"/>
    </source>
</evidence>
<dbReference type="PANTHER" id="PTHR42754:SF1">
    <property type="entry name" value="LIPOPROTEIN"/>
    <property type="match status" value="1"/>
</dbReference>
<dbReference type="EMBL" id="DSZY01000021">
    <property type="protein sequence ID" value="HGU40459.1"/>
    <property type="molecule type" value="Genomic_DNA"/>
</dbReference>
<comment type="caution">
    <text evidence="2">The sequence shown here is derived from an EMBL/GenBank/DDBJ whole genome shotgun (WGS) entry which is preliminary data.</text>
</comment>
<sequence length="449" mass="50861">MKIEKNKLKSRSRYRNHSYRVGQLILLPVVLVLGALFFLYSISYADKNLGVKGSTNDETKSNDSGEISFIHPIAKEVRFHKTLPTSNGFVSVGTCYLNDEMKYQLLVVYFDASMIEQWRFEFGGTGDEWAYDVVEDEGFVVVGVSASKEYGVRGRYDALVLKLDYSGKLSWFRVFGGPDWDRAYKIAKIPNGYAFAGDNYLKGFDVSSNFGEHDFWVVAIDKKGRKIWDRSFGGLKWDRAYALAFVGERNLLVIGGSSNSFTNGNRYDSYVVAYDLNGNLVWRLPLVIQNASVWLTDLRTSGVYIYAAGYVSEFVQATNGGALRVTTFERAFLAKISFSGKMEYFKVFGQNVRLHAFELIESAENHETFVVAGYKDLPNLKSPWFATITVSLQQKTSQNIVIAEMEEEKYYGEYFDVQFIPDSQRLLLSGTRLVNGRFLGILNSRAISE</sequence>
<proteinExistence type="predicted"/>
<name>A0A7C4RVY4_9BACT</name>
<protein>
    <submittedName>
        <fullName evidence="2">Uncharacterized protein</fullName>
    </submittedName>
</protein>
<dbReference type="PANTHER" id="PTHR42754">
    <property type="entry name" value="ENDOGLUCANASE"/>
    <property type="match status" value="1"/>
</dbReference>
<dbReference type="SUPFAM" id="SSF50998">
    <property type="entry name" value="Quinoprotein alcohol dehydrogenase-like"/>
    <property type="match status" value="1"/>
</dbReference>
<keyword evidence="1" id="KW-1133">Transmembrane helix</keyword>
<evidence type="ECO:0000313" key="2">
    <source>
        <dbReference type="EMBL" id="HGU40459.1"/>
    </source>
</evidence>
<organism evidence="2">
    <name type="scientific">Fervidobacterium thailandense</name>
    <dbReference type="NCBI Taxonomy" id="1008305"/>
    <lineage>
        <taxon>Bacteria</taxon>
        <taxon>Thermotogati</taxon>
        <taxon>Thermotogota</taxon>
        <taxon>Thermotogae</taxon>
        <taxon>Thermotogales</taxon>
        <taxon>Fervidobacteriaceae</taxon>
        <taxon>Fervidobacterium</taxon>
    </lineage>
</organism>
<gene>
    <name evidence="2" type="ORF">ENT77_04585</name>
</gene>
<keyword evidence="1" id="KW-0472">Membrane</keyword>
<reference evidence="2" key="1">
    <citation type="journal article" date="2020" name="mSystems">
        <title>Genome- and Community-Level Interaction Insights into Carbon Utilization and Element Cycling Functions of Hydrothermarchaeota in Hydrothermal Sediment.</title>
        <authorList>
            <person name="Zhou Z."/>
            <person name="Liu Y."/>
            <person name="Xu W."/>
            <person name="Pan J."/>
            <person name="Luo Z.H."/>
            <person name="Li M."/>
        </authorList>
    </citation>
    <scope>NUCLEOTIDE SEQUENCE [LARGE SCALE GENOMIC DNA]</scope>
    <source>
        <strain evidence="2">SpSt-609</strain>
    </source>
</reference>
<dbReference type="InterPro" id="IPR011047">
    <property type="entry name" value="Quinoprotein_ADH-like_sf"/>
</dbReference>
<accession>A0A7C4RVY4</accession>